<dbReference type="GO" id="GO:0005886">
    <property type="term" value="C:plasma membrane"/>
    <property type="evidence" value="ECO:0007669"/>
    <property type="project" value="TreeGrafter"/>
</dbReference>
<dbReference type="GO" id="GO:1902201">
    <property type="term" value="P:negative regulation of bacterial-type flagellum-dependent cell motility"/>
    <property type="evidence" value="ECO:0007669"/>
    <property type="project" value="TreeGrafter"/>
</dbReference>
<dbReference type="NCBIfam" id="TIGR00254">
    <property type="entry name" value="GGDEF"/>
    <property type="match status" value="1"/>
</dbReference>
<dbReference type="OrthoDB" id="9773156at2"/>
<evidence type="ECO:0000313" key="5">
    <source>
        <dbReference type="EMBL" id="OAI17766.1"/>
    </source>
</evidence>
<dbReference type="Pfam" id="PF00990">
    <property type="entry name" value="GGDEF"/>
    <property type="match status" value="1"/>
</dbReference>
<reference evidence="5 6" key="1">
    <citation type="submission" date="2016-03" db="EMBL/GenBank/DDBJ databases">
        <authorList>
            <person name="Ploux O."/>
        </authorList>
    </citation>
    <scope>NUCLEOTIDE SEQUENCE [LARGE SCALE GENOMIC DNA]</scope>
    <source>
        <strain evidence="5 6">R-45370</strain>
    </source>
</reference>
<comment type="cofactor">
    <cofactor evidence="1">
        <name>Mg(2+)</name>
        <dbReference type="ChEBI" id="CHEBI:18420"/>
    </cofactor>
</comment>
<organism evidence="5 6">
    <name type="scientific">Methylomonas lenta</name>
    <dbReference type="NCBI Taxonomy" id="980561"/>
    <lineage>
        <taxon>Bacteria</taxon>
        <taxon>Pseudomonadati</taxon>
        <taxon>Pseudomonadota</taxon>
        <taxon>Gammaproteobacteria</taxon>
        <taxon>Methylococcales</taxon>
        <taxon>Methylococcaceae</taxon>
        <taxon>Methylomonas</taxon>
    </lineage>
</organism>
<name>A0A177NI26_9GAMM</name>
<dbReference type="InterPro" id="IPR000160">
    <property type="entry name" value="GGDEF_dom"/>
</dbReference>
<keyword evidence="6" id="KW-1185">Reference proteome</keyword>
<proteinExistence type="predicted"/>
<dbReference type="Gene3D" id="3.30.450.40">
    <property type="match status" value="1"/>
</dbReference>
<dbReference type="EMBL" id="LUUI01000086">
    <property type="protein sequence ID" value="OAI17766.1"/>
    <property type="molecule type" value="Genomic_DNA"/>
</dbReference>
<gene>
    <name evidence="5" type="ORF">A1359_05650</name>
</gene>
<dbReference type="STRING" id="980561.A1359_05650"/>
<dbReference type="EC" id="2.7.7.65" evidence="2"/>
<dbReference type="InterPro" id="IPR029787">
    <property type="entry name" value="Nucleotide_cyclase"/>
</dbReference>
<dbReference type="FunFam" id="3.30.70.270:FF:000001">
    <property type="entry name" value="Diguanylate cyclase domain protein"/>
    <property type="match status" value="1"/>
</dbReference>
<dbReference type="InterPro" id="IPR050469">
    <property type="entry name" value="Diguanylate_Cyclase"/>
</dbReference>
<evidence type="ECO:0000256" key="3">
    <source>
        <dbReference type="ARBA" id="ARBA00034247"/>
    </source>
</evidence>
<evidence type="ECO:0000256" key="1">
    <source>
        <dbReference type="ARBA" id="ARBA00001946"/>
    </source>
</evidence>
<dbReference type="SUPFAM" id="SSF55781">
    <property type="entry name" value="GAF domain-like"/>
    <property type="match status" value="1"/>
</dbReference>
<dbReference type="SMART" id="SM00065">
    <property type="entry name" value="GAF"/>
    <property type="match status" value="1"/>
</dbReference>
<dbReference type="SMART" id="SM00267">
    <property type="entry name" value="GGDEF"/>
    <property type="match status" value="1"/>
</dbReference>
<accession>A0A177NI26</accession>
<dbReference type="SUPFAM" id="SSF55073">
    <property type="entry name" value="Nucleotide cyclase"/>
    <property type="match status" value="1"/>
</dbReference>
<evidence type="ECO:0000256" key="2">
    <source>
        <dbReference type="ARBA" id="ARBA00012528"/>
    </source>
</evidence>
<dbReference type="GO" id="GO:0043709">
    <property type="term" value="P:cell adhesion involved in single-species biofilm formation"/>
    <property type="evidence" value="ECO:0007669"/>
    <property type="project" value="TreeGrafter"/>
</dbReference>
<dbReference type="InterPro" id="IPR029016">
    <property type="entry name" value="GAF-like_dom_sf"/>
</dbReference>
<dbReference type="CDD" id="cd01949">
    <property type="entry name" value="GGDEF"/>
    <property type="match status" value="1"/>
</dbReference>
<dbReference type="PANTHER" id="PTHR45138:SF9">
    <property type="entry name" value="DIGUANYLATE CYCLASE DGCM-RELATED"/>
    <property type="match status" value="1"/>
</dbReference>
<dbReference type="PROSITE" id="PS50887">
    <property type="entry name" value="GGDEF"/>
    <property type="match status" value="1"/>
</dbReference>
<dbReference type="InterPro" id="IPR043128">
    <property type="entry name" value="Rev_trsase/Diguanyl_cyclase"/>
</dbReference>
<dbReference type="Proteomes" id="UP000078476">
    <property type="component" value="Unassembled WGS sequence"/>
</dbReference>
<dbReference type="AlphaFoldDB" id="A0A177NI26"/>
<dbReference type="Gene3D" id="3.30.70.270">
    <property type="match status" value="1"/>
</dbReference>
<evidence type="ECO:0000313" key="6">
    <source>
        <dbReference type="Proteomes" id="UP000078476"/>
    </source>
</evidence>
<dbReference type="InterPro" id="IPR003018">
    <property type="entry name" value="GAF"/>
</dbReference>
<protein>
    <recommendedName>
        <fullName evidence="2">diguanylate cyclase</fullName>
        <ecNumber evidence="2">2.7.7.65</ecNumber>
    </recommendedName>
</protein>
<dbReference type="PANTHER" id="PTHR45138">
    <property type="entry name" value="REGULATORY COMPONENTS OF SENSORY TRANSDUCTION SYSTEM"/>
    <property type="match status" value="1"/>
</dbReference>
<sequence length="394" mass="44228">MNQQMKFDIGKEWTGTGVQDLIVDLVNALSAVKSLSEVSCEMADEKTVIRYALAGLLQNQDMERCSFFVIDNEGILSNVTGLSTVDSPEDNMWLPEKSMSFQLGEGIIGAAAASGKVQQCHNCQEDPRFANIGNPASVPGCIICVPVYTLRKVLIGVLNVSHPQPGFFSNWHLKLLEVYANILGQLITNRRLFQQMESQISLRTAELERLVQETSQLKDYYASMSMHDQLTGLHNRRYFYEQVGLALAHHKRYAYPFCLLVMDIDYFKAINDKYGHQFGDEVLISVSEALKKEVRNTDILVRFGGEEFVIIFTNIGCDSGKQFSERIREQIKALSWSNGEEKVSITISIGLHCLNPTYSEVEPQLDIDQIISCADAALYAAKDNGRDRVEIFVS</sequence>
<feature type="domain" description="GGDEF" evidence="4">
    <location>
        <begin position="255"/>
        <end position="394"/>
    </location>
</feature>
<dbReference type="Pfam" id="PF13185">
    <property type="entry name" value="GAF_2"/>
    <property type="match status" value="1"/>
</dbReference>
<dbReference type="GO" id="GO:0052621">
    <property type="term" value="F:diguanylate cyclase activity"/>
    <property type="evidence" value="ECO:0007669"/>
    <property type="project" value="UniProtKB-EC"/>
</dbReference>
<evidence type="ECO:0000259" key="4">
    <source>
        <dbReference type="PROSITE" id="PS50887"/>
    </source>
</evidence>
<comment type="catalytic activity">
    <reaction evidence="3">
        <text>2 GTP = 3',3'-c-di-GMP + 2 diphosphate</text>
        <dbReference type="Rhea" id="RHEA:24898"/>
        <dbReference type="ChEBI" id="CHEBI:33019"/>
        <dbReference type="ChEBI" id="CHEBI:37565"/>
        <dbReference type="ChEBI" id="CHEBI:58805"/>
        <dbReference type="EC" id="2.7.7.65"/>
    </reaction>
</comment>
<comment type="caution">
    <text evidence="5">The sequence shown here is derived from an EMBL/GenBank/DDBJ whole genome shotgun (WGS) entry which is preliminary data.</text>
</comment>